<gene>
    <name evidence="4" type="ORF">ACFQPS_14990</name>
</gene>
<organism evidence="4 5">
    <name type="scientific">Rhodocista pekingensis</name>
    <dbReference type="NCBI Taxonomy" id="201185"/>
    <lineage>
        <taxon>Bacteria</taxon>
        <taxon>Pseudomonadati</taxon>
        <taxon>Pseudomonadota</taxon>
        <taxon>Alphaproteobacteria</taxon>
        <taxon>Rhodospirillales</taxon>
        <taxon>Azospirillaceae</taxon>
        <taxon>Rhodocista</taxon>
    </lineage>
</organism>
<evidence type="ECO:0000256" key="1">
    <source>
        <dbReference type="SAM" id="MobiDB-lite"/>
    </source>
</evidence>
<keyword evidence="2" id="KW-0812">Transmembrane</keyword>
<dbReference type="EMBL" id="JBHTCM010000016">
    <property type="protein sequence ID" value="MFC7334473.1"/>
    <property type="molecule type" value="Genomic_DNA"/>
</dbReference>
<dbReference type="Proteomes" id="UP001596456">
    <property type="component" value="Unassembled WGS sequence"/>
</dbReference>
<evidence type="ECO:0000313" key="5">
    <source>
        <dbReference type="Proteomes" id="UP001596456"/>
    </source>
</evidence>
<evidence type="ECO:0000313" key="4">
    <source>
        <dbReference type="EMBL" id="MFC7334473.1"/>
    </source>
</evidence>
<dbReference type="RefSeq" id="WP_377360031.1">
    <property type="nucleotide sequence ID" value="NZ_JBHTCM010000016.1"/>
</dbReference>
<evidence type="ECO:0000259" key="3">
    <source>
        <dbReference type="Pfam" id="PF00350"/>
    </source>
</evidence>
<dbReference type="PANTHER" id="PTHR43681">
    <property type="entry name" value="TRANSMEMBRANE GTPASE FZO"/>
    <property type="match status" value="1"/>
</dbReference>
<dbReference type="InterPro" id="IPR051943">
    <property type="entry name" value="TRAFAC_Dynamin-like_GTPase"/>
</dbReference>
<keyword evidence="2" id="KW-1133">Transmembrane helix</keyword>
<keyword evidence="5" id="KW-1185">Reference proteome</keyword>
<name>A0ABW2KWP7_9PROT</name>
<feature type="region of interest" description="Disordered" evidence="1">
    <location>
        <begin position="452"/>
        <end position="500"/>
    </location>
</feature>
<dbReference type="Gene3D" id="3.40.50.300">
    <property type="entry name" value="P-loop containing nucleotide triphosphate hydrolases"/>
    <property type="match status" value="1"/>
</dbReference>
<protein>
    <submittedName>
        <fullName evidence="4">Dynamin family protein</fullName>
    </submittedName>
</protein>
<keyword evidence="2" id="KW-0472">Membrane</keyword>
<reference evidence="5" key="1">
    <citation type="journal article" date="2019" name="Int. J. Syst. Evol. Microbiol.">
        <title>The Global Catalogue of Microorganisms (GCM) 10K type strain sequencing project: providing services to taxonomists for standard genome sequencing and annotation.</title>
        <authorList>
            <consortium name="The Broad Institute Genomics Platform"/>
            <consortium name="The Broad Institute Genome Sequencing Center for Infectious Disease"/>
            <person name="Wu L."/>
            <person name="Ma J."/>
        </authorList>
    </citation>
    <scope>NUCLEOTIDE SEQUENCE [LARGE SCALE GENOMIC DNA]</scope>
    <source>
        <strain evidence="5">CGMCC 1.16275</strain>
    </source>
</reference>
<sequence>MARTAADARIDSLRDHLKAENPDLVPLVETYSRMDAVLRRLRLIGPEETLTNRIGWWPVISAVGLYSAGKSTILNDFLGQPVQRTGNQAVDDKFTVICHGNELRELPGTALDVDPRFPFHQMGAEIEKVVPGEGKMVDRFLALKTVPAEEIRGLILVDSPGFDSDEYRASTLRLIDHILDLSDLALVVFDARKPEPGVMRDTLDKLVARIRDRPDANKFLFVLNQIDATAREDNLEEVVGAWQRALAGVGITGGRFYAIYSDRAAGSAEVHPRLQEISRRDMAEIRLRIQQIPSVRGYRIASGLEAVAKDVREEAVPRITDALRRWRQATGTATLAALVVGIVAVIAAAIGAGGIGLLAEEPWPYIAIVAVLLLVLAVRVVTARAAASRIARSLPAKLGAFGLSVREAFQEATRLPLIPRSTPVGWGPATDKRLREIHAEVSAEVRRLNDRYAVPSAPRGGTGPATGRGPLLPGQGDQPPRSVAVETPDRTDVAARQATS</sequence>
<dbReference type="SUPFAM" id="SSF52540">
    <property type="entry name" value="P-loop containing nucleoside triphosphate hydrolases"/>
    <property type="match status" value="1"/>
</dbReference>
<feature type="compositionally biased region" description="Low complexity" evidence="1">
    <location>
        <begin position="467"/>
        <end position="481"/>
    </location>
</feature>
<dbReference type="InterPro" id="IPR027417">
    <property type="entry name" value="P-loop_NTPase"/>
</dbReference>
<dbReference type="PANTHER" id="PTHR43681:SF1">
    <property type="entry name" value="SARCALUMENIN"/>
    <property type="match status" value="1"/>
</dbReference>
<dbReference type="Pfam" id="PF00350">
    <property type="entry name" value="Dynamin_N"/>
    <property type="match status" value="1"/>
</dbReference>
<feature type="transmembrane region" description="Helical" evidence="2">
    <location>
        <begin position="333"/>
        <end position="359"/>
    </location>
</feature>
<comment type="caution">
    <text evidence="4">The sequence shown here is derived from an EMBL/GenBank/DDBJ whole genome shotgun (WGS) entry which is preliminary data.</text>
</comment>
<feature type="domain" description="Dynamin N-terminal" evidence="3">
    <location>
        <begin position="60"/>
        <end position="225"/>
    </location>
</feature>
<evidence type="ECO:0000256" key="2">
    <source>
        <dbReference type="SAM" id="Phobius"/>
    </source>
</evidence>
<feature type="transmembrane region" description="Helical" evidence="2">
    <location>
        <begin position="365"/>
        <end position="387"/>
    </location>
</feature>
<dbReference type="InterPro" id="IPR045063">
    <property type="entry name" value="Dynamin_N"/>
</dbReference>
<accession>A0ABW2KWP7</accession>
<proteinExistence type="predicted"/>